<protein>
    <submittedName>
        <fullName evidence="4">PaaI family thioesterase</fullName>
    </submittedName>
</protein>
<dbReference type="SUPFAM" id="SSF54637">
    <property type="entry name" value="Thioesterase/thiol ester dehydrase-isomerase"/>
    <property type="match status" value="1"/>
</dbReference>
<evidence type="ECO:0000256" key="1">
    <source>
        <dbReference type="ARBA" id="ARBA00008324"/>
    </source>
</evidence>
<name>A0A430G017_9SPHN</name>
<dbReference type="PANTHER" id="PTHR21660">
    <property type="entry name" value="THIOESTERASE SUPERFAMILY MEMBER-RELATED"/>
    <property type="match status" value="1"/>
</dbReference>
<dbReference type="InterPro" id="IPR029069">
    <property type="entry name" value="HotDog_dom_sf"/>
</dbReference>
<evidence type="ECO:0000313" key="4">
    <source>
        <dbReference type="EMBL" id="RSY79320.1"/>
    </source>
</evidence>
<comment type="caution">
    <text evidence="4">The sequence shown here is derived from an EMBL/GenBank/DDBJ whole genome shotgun (WGS) entry which is preliminary data.</text>
</comment>
<sequence>MTDDRHPPFPGDWERTELSNTGAWTVGHVWLDRTQGRYCMLVGPEHCNAFGTMHGGAMATFVDAQVVAVRPYTGEVANHTPTVTLSVDYLAGVRVGSWVMLTATVLRTTRTMIFSQALVTVEDAVVARTNAIYRNNADKGA</sequence>
<dbReference type="CDD" id="cd03443">
    <property type="entry name" value="PaaI_thioesterase"/>
    <property type="match status" value="1"/>
</dbReference>
<evidence type="ECO:0000313" key="5">
    <source>
        <dbReference type="Proteomes" id="UP000287746"/>
    </source>
</evidence>
<accession>A0A430G017</accession>
<evidence type="ECO:0000259" key="3">
    <source>
        <dbReference type="Pfam" id="PF03061"/>
    </source>
</evidence>
<feature type="domain" description="Thioesterase" evidence="3">
    <location>
        <begin position="50"/>
        <end position="124"/>
    </location>
</feature>
<dbReference type="RefSeq" id="WP_126005276.1">
    <property type="nucleotide sequence ID" value="NZ_QQYZ01000020.1"/>
</dbReference>
<dbReference type="AlphaFoldDB" id="A0A430G017"/>
<dbReference type="Gene3D" id="3.10.129.10">
    <property type="entry name" value="Hotdog Thioesterase"/>
    <property type="match status" value="1"/>
</dbReference>
<evidence type="ECO:0000256" key="2">
    <source>
        <dbReference type="ARBA" id="ARBA00022801"/>
    </source>
</evidence>
<organism evidence="4 5">
    <name type="scientific">Sphingomonas koreensis</name>
    <dbReference type="NCBI Taxonomy" id="93064"/>
    <lineage>
        <taxon>Bacteria</taxon>
        <taxon>Pseudomonadati</taxon>
        <taxon>Pseudomonadota</taxon>
        <taxon>Alphaproteobacteria</taxon>
        <taxon>Sphingomonadales</taxon>
        <taxon>Sphingomonadaceae</taxon>
        <taxon>Sphingomonas</taxon>
    </lineage>
</organism>
<dbReference type="GO" id="GO:0047617">
    <property type="term" value="F:fatty acyl-CoA hydrolase activity"/>
    <property type="evidence" value="ECO:0007669"/>
    <property type="project" value="InterPro"/>
</dbReference>
<comment type="similarity">
    <text evidence="1">Belongs to the thioesterase PaaI family.</text>
</comment>
<gene>
    <name evidence="4" type="ORF">DAH66_17265</name>
</gene>
<dbReference type="InterPro" id="IPR039298">
    <property type="entry name" value="ACOT13"/>
</dbReference>
<dbReference type="EMBL" id="QQYZ01000020">
    <property type="protein sequence ID" value="RSY79320.1"/>
    <property type="molecule type" value="Genomic_DNA"/>
</dbReference>
<dbReference type="InterPro" id="IPR006683">
    <property type="entry name" value="Thioestr_dom"/>
</dbReference>
<keyword evidence="2" id="KW-0378">Hydrolase</keyword>
<proteinExistence type="inferred from homology"/>
<dbReference type="Pfam" id="PF03061">
    <property type="entry name" value="4HBT"/>
    <property type="match status" value="1"/>
</dbReference>
<dbReference type="Proteomes" id="UP000287746">
    <property type="component" value="Unassembled WGS sequence"/>
</dbReference>
<reference evidence="4 5" key="1">
    <citation type="submission" date="2018-07" db="EMBL/GenBank/DDBJ databases">
        <title>Genomic and Epidemiologic Investigation of an Indolent Hospital Outbreak.</title>
        <authorList>
            <person name="Johnson R.C."/>
            <person name="Deming C."/>
            <person name="Conlan S."/>
            <person name="Zellmer C.J."/>
            <person name="Michelin A.V."/>
            <person name="Lee-Lin S."/>
            <person name="Thomas P.J."/>
            <person name="Park M."/>
            <person name="Weingarten R.A."/>
            <person name="Less J."/>
            <person name="Dekker J.P."/>
            <person name="Frank K.M."/>
            <person name="Musser K.A."/>
            <person name="Mcquiston J.R."/>
            <person name="Henderson D.K."/>
            <person name="Lau A.F."/>
            <person name="Palmore T.N."/>
            <person name="Segre J.A."/>
        </authorList>
    </citation>
    <scope>NUCLEOTIDE SEQUENCE [LARGE SCALE GENOMIC DNA]</scope>
    <source>
        <strain evidence="4 5">SK-CDC1_0717</strain>
    </source>
</reference>
<dbReference type="PANTHER" id="PTHR21660:SF1">
    <property type="entry name" value="ACYL-COENZYME A THIOESTERASE 13"/>
    <property type="match status" value="1"/>
</dbReference>